<evidence type="ECO:0000313" key="3">
    <source>
        <dbReference type="EMBL" id="ALU26252.1"/>
    </source>
</evidence>
<dbReference type="Pfam" id="PF12969">
    <property type="entry name" value="DUF3857"/>
    <property type="match status" value="1"/>
</dbReference>
<evidence type="ECO:0000256" key="1">
    <source>
        <dbReference type="SAM" id="SignalP"/>
    </source>
</evidence>
<dbReference type="EMBL" id="CP013690">
    <property type="protein sequence ID" value="ALU26252.1"/>
    <property type="molecule type" value="Genomic_DNA"/>
</dbReference>
<sequence>MKKFLQIIVCSLICISVCNVHAQKILGKVTIEELNNMEDTIEPDAEAAILAESGKVYFEYIPTVGFKLIKEVNRKLKIYKKEGLSFADFQVAYYVGKNVTESVRINDVYIYNLNEGKIQKTKVKSSAIFDEKEDENWKVKKVVVPDVREGSIVEYSYTVTSDYFSYIPTWNFQSNIPIHASNYEVQLPEFFIYTSGITGDMKINTKKETDRKKIFLPSSNTNNAVAFYYMQTTNYYSVTDVKPLKQEPFIDNIDNYRSSVKHDLSIIRIPNEQAQIISLNEADLVKYIYENPSFAEQFKIEKQLSKYINLNDYKDLDNKSKIEKVLSRTKEVISWNEKNGYYSSDLKKALEKKTGNYADVNFTLLTMLRYVGIEAYPVLVSSINNGTSISLQKTSYDRVIVGALLDAELVLLDATEKLGAINVIRTTNLNWNGLLIQDKDKFKEISMTPNTYSLISENYTLSINENGVAIGRGLEQYRDYSSLWLRKDIVGKSNDAIIKFFEESFNNVEVVHLSVQEKENSKAPLVVKYSMSQKDAGTVIGNELYIKPSALFNYQTNPFTAKERNLPINFIYPLVYLYKYSLAIPQYYDIEYLPESISFNDEEIGLGLDYKIQKEGNNVICNIQFTRGSFIEAKNYSKVQTFYTKMFEKLEDQIIFKKK</sequence>
<dbReference type="Gene3D" id="2.60.120.1130">
    <property type="match status" value="1"/>
</dbReference>
<dbReference type="KEGG" id="mod:AS202_08870"/>
<dbReference type="AlphaFoldDB" id="A0AAI8G4H6"/>
<reference evidence="3 4" key="1">
    <citation type="journal article" date="2016" name="J. Zhejiang Univ. Sci. B">
        <title>Antibiotic resistance mechanisms of Myroides sp.</title>
        <authorList>
            <person name="Hu S."/>
            <person name="Yuan S."/>
            <person name="Qu H."/>
            <person name="Jiang T."/>
            <person name="Zhou Y."/>
            <person name="Wang M."/>
            <person name="Ming D."/>
        </authorList>
    </citation>
    <scope>NUCLEOTIDE SEQUENCE [LARGE SCALE GENOMIC DNA]</scope>
    <source>
        <strain evidence="3 4">PR63039</strain>
    </source>
</reference>
<protein>
    <recommendedName>
        <fullName evidence="2">DUF3857 domain-containing protein</fullName>
    </recommendedName>
</protein>
<name>A0AAI8G4H6_9FLAO</name>
<evidence type="ECO:0000259" key="2">
    <source>
        <dbReference type="Pfam" id="PF12969"/>
    </source>
</evidence>
<organism evidence="3 4">
    <name type="scientific">Myroides odoratimimus</name>
    <dbReference type="NCBI Taxonomy" id="76832"/>
    <lineage>
        <taxon>Bacteria</taxon>
        <taxon>Pseudomonadati</taxon>
        <taxon>Bacteroidota</taxon>
        <taxon>Flavobacteriia</taxon>
        <taxon>Flavobacteriales</taxon>
        <taxon>Flavobacteriaceae</taxon>
        <taxon>Myroides</taxon>
    </lineage>
</organism>
<dbReference type="RefSeq" id="WP_058699307.1">
    <property type="nucleotide sequence ID" value="NZ_CP013690.1"/>
</dbReference>
<feature type="domain" description="DUF3857" evidence="2">
    <location>
        <begin position="73"/>
        <end position="189"/>
    </location>
</feature>
<proteinExistence type="predicted"/>
<dbReference type="Gene3D" id="2.60.40.3140">
    <property type="match status" value="1"/>
</dbReference>
<gene>
    <name evidence="3" type="ORF">AS202_08870</name>
</gene>
<dbReference type="Gene3D" id="3.10.620.30">
    <property type="match status" value="1"/>
</dbReference>
<keyword evidence="1" id="KW-0732">Signal</keyword>
<feature type="chain" id="PRO_5042532151" description="DUF3857 domain-containing protein" evidence="1">
    <location>
        <begin position="23"/>
        <end position="659"/>
    </location>
</feature>
<dbReference type="InterPro" id="IPR024618">
    <property type="entry name" value="DUF3857"/>
</dbReference>
<accession>A0AAI8G4H6</accession>
<feature type="signal peptide" evidence="1">
    <location>
        <begin position="1"/>
        <end position="22"/>
    </location>
</feature>
<evidence type="ECO:0000313" key="4">
    <source>
        <dbReference type="Proteomes" id="UP000069030"/>
    </source>
</evidence>
<dbReference type="Proteomes" id="UP000069030">
    <property type="component" value="Chromosome"/>
</dbReference>